<organism evidence="8 9">
    <name type="scientific">Ligilactobacillus ruminis</name>
    <dbReference type="NCBI Taxonomy" id="1623"/>
    <lineage>
        <taxon>Bacteria</taxon>
        <taxon>Bacillati</taxon>
        <taxon>Bacillota</taxon>
        <taxon>Bacilli</taxon>
        <taxon>Lactobacillales</taxon>
        <taxon>Lactobacillaceae</taxon>
        <taxon>Ligilactobacillus</taxon>
    </lineage>
</organism>
<keyword evidence="2 7" id="KW-0732">Signal</keyword>
<name>A0ABY1AB59_9LACO</name>
<dbReference type="PANTHER" id="PTHR30429:SF0">
    <property type="entry name" value="METHIONINE-BINDING LIPOPROTEIN METQ"/>
    <property type="match status" value="1"/>
</dbReference>
<keyword evidence="5 6" id="KW-0449">Lipoprotein</keyword>
<evidence type="ECO:0000256" key="5">
    <source>
        <dbReference type="ARBA" id="ARBA00023288"/>
    </source>
</evidence>
<evidence type="ECO:0000256" key="4">
    <source>
        <dbReference type="ARBA" id="ARBA00023139"/>
    </source>
</evidence>
<dbReference type="Pfam" id="PF03180">
    <property type="entry name" value="Lipoprotein_9"/>
    <property type="match status" value="1"/>
</dbReference>
<feature type="chain" id="PRO_5047349902" description="Lipoprotein" evidence="7">
    <location>
        <begin position="28"/>
        <end position="271"/>
    </location>
</feature>
<gene>
    <name evidence="8" type="ORF">SAMN05216431_10571</name>
</gene>
<feature type="signal peptide" evidence="7">
    <location>
        <begin position="1"/>
        <end position="27"/>
    </location>
</feature>
<dbReference type="SUPFAM" id="SSF53850">
    <property type="entry name" value="Periplasmic binding protein-like II"/>
    <property type="match status" value="1"/>
</dbReference>
<sequence>MKKITGILTAAVAALALFAGVNTKVQADTTLTVGASATPHAEILRHVVPKLKKQGITLKVKVFNDYVMPNKALANGELDANYFQHTPFLKNWNKKNHGTLVSAGSIHLEPIGVYSKKYKSLKKLPKNATVYVSSNVSDYGRVLKIFKDAGLITLKKGTKIETATFDDIKTNKKNIKFKHTFEAKLMPKLYEANEADATVINANYAVQAKLNPKKDAIALEKQSSPYANVIAVQKKDKKNKAIKKLVKALKSKSTQKWITKKYRGAVLPVSK</sequence>
<protein>
    <recommendedName>
        <fullName evidence="6">Lipoprotein</fullName>
    </recommendedName>
</protein>
<evidence type="ECO:0000256" key="7">
    <source>
        <dbReference type="SAM" id="SignalP"/>
    </source>
</evidence>
<evidence type="ECO:0000313" key="8">
    <source>
        <dbReference type="EMBL" id="SEM61446.1"/>
    </source>
</evidence>
<keyword evidence="4" id="KW-0564">Palmitate</keyword>
<keyword evidence="3" id="KW-0472">Membrane</keyword>
<comment type="similarity">
    <text evidence="6">Belongs to the nlpA lipoprotein family.</text>
</comment>
<reference evidence="8 9" key="1">
    <citation type="submission" date="2016-10" db="EMBL/GenBank/DDBJ databases">
        <authorList>
            <person name="Varghese N."/>
            <person name="Submissions S."/>
        </authorList>
    </citation>
    <scope>NUCLEOTIDE SEQUENCE [LARGE SCALE GENOMIC DNA]</scope>
    <source>
        <strain evidence="8 9">WC1T17</strain>
    </source>
</reference>
<evidence type="ECO:0000256" key="3">
    <source>
        <dbReference type="ARBA" id="ARBA00023136"/>
    </source>
</evidence>
<accession>A0ABY1AB59</accession>
<dbReference type="Proteomes" id="UP000182089">
    <property type="component" value="Unassembled WGS sequence"/>
</dbReference>
<dbReference type="EMBL" id="FOCC01000005">
    <property type="protein sequence ID" value="SEM61446.1"/>
    <property type="molecule type" value="Genomic_DNA"/>
</dbReference>
<dbReference type="PANTHER" id="PTHR30429">
    <property type="entry name" value="D-METHIONINE-BINDING LIPOPROTEIN METQ"/>
    <property type="match status" value="1"/>
</dbReference>
<dbReference type="InterPro" id="IPR004872">
    <property type="entry name" value="Lipoprotein_NlpA"/>
</dbReference>
<comment type="caution">
    <text evidence="8">The sequence shown here is derived from an EMBL/GenBank/DDBJ whole genome shotgun (WGS) entry which is preliminary data.</text>
</comment>
<evidence type="ECO:0000256" key="2">
    <source>
        <dbReference type="ARBA" id="ARBA00022729"/>
    </source>
</evidence>
<proteinExistence type="inferred from homology"/>
<evidence type="ECO:0000256" key="1">
    <source>
        <dbReference type="ARBA" id="ARBA00004635"/>
    </source>
</evidence>
<comment type="subcellular location">
    <subcellularLocation>
        <location evidence="1">Membrane</location>
        <topology evidence="1">Lipid-anchor</topology>
    </subcellularLocation>
</comment>
<evidence type="ECO:0000313" key="9">
    <source>
        <dbReference type="Proteomes" id="UP000182089"/>
    </source>
</evidence>
<evidence type="ECO:0000256" key="6">
    <source>
        <dbReference type="PIRNR" id="PIRNR002854"/>
    </source>
</evidence>
<dbReference type="PIRSF" id="PIRSF002854">
    <property type="entry name" value="MetQ"/>
    <property type="match status" value="1"/>
</dbReference>
<dbReference type="Gene3D" id="3.40.190.10">
    <property type="entry name" value="Periplasmic binding protein-like II"/>
    <property type="match status" value="2"/>
</dbReference>